<dbReference type="AlphaFoldDB" id="A0A6J4NX44"/>
<proteinExistence type="predicted"/>
<reference evidence="1" key="1">
    <citation type="submission" date="2020-02" db="EMBL/GenBank/DDBJ databases">
        <authorList>
            <person name="Meier V. D."/>
        </authorList>
    </citation>
    <scope>NUCLEOTIDE SEQUENCE</scope>
    <source>
        <strain evidence="1">AVDCRST_MAG64</strain>
    </source>
</reference>
<evidence type="ECO:0000313" key="1">
    <source>
        <dbReference type="EMBL" id="CAA9396349.1"/>
    </source>
</evidence>
<sequence>CCTLRSNRRTRAGATRHVRCSKTAFRQLTWLGPTAPAANCCCCRRRA</sequence>
<accession>A0A6J4NX44</accession>
<feature type="non-terminal residue" evidence="1">
    <location>
        <position position="47"/>
    </location>
</feature>
<dbReference type="EMBL" id="CADCUQ010000332">
    <property type="protein sequence ID" value="CAA9396349.1"/>
    <property type="molecule type" value="Genomic_DNA"/>
</dbReference>
<organism evidence="1">
    <name type="scientific">uncultured Phycisphaerae bacterium</name>
    <dbReference type="NCBI Taxonomy" id="904963"/>
    <lineage>
        <taxon>Bacteria</taxon>
        <taxon>Pseudomonadati</taxon>
        <taxon>Planctomycetota</taxon>
        <taxon>Phycisphaerae</taxon>
        <taxon>environmental samples</taxon>
    </lineage>
</organism>
<protein>
    <submittedName>
        <fullName evidence="1">Uncharacterized protein</fullName>
    </submittedName>
</protein>
<name>A0A6J4NX44_9BACT</name>
<feature type="non-terminal residue" evidence="1">
    <location>
        <position position="1"/>
    </location>
</feature>
<gene>
    <name evidence="1" type="ORF">AVDCRST_MAG64-1438</name>
</gene>